<dbReference type="Proteomes" id="UP000838756">
    <property type="component" value="Unassembled WGS sequence"/>
</dbReference>
<evidence type="ECO:0000313" key="2">
    <source>
        <dbReference type="EMBL" id="CAH2215821.1"/>
    </source>
</evidence>
<evidence type="ECO:0000313" key="3">
    <source>
        <dbReference type="Proteomes" id="UP000838756"/>
    </source>
</evidence>
<keyword evidence="3" id="KW-1185">Reference proteome</keyword>
<sequence>MDMASGQFDTPRTPNTPNTPRALYKDNVPVKLYSVCDALDWRGPASPQLTAATENPTRSQLGTRVADITPN</sequence>
<dbReference type="EMBL" id="CAKXAJ010013006">
    <property type="protein sequence ID" value="CAH2215821.1"/>
    <property type="molecule type" value="Genomic_DNA"/>
</dbReference>
<feature type="compositionally biased region" description="Low complexity" evidence="1">
    <location>
        <begin position="10"/>
        <end position="21"/>
    </location>
</feature>
<accession>A0A8S4QSE9</accession>
<protein>
    <submittedName>
        <fullName evidence="2">Jg21012 protein</fullName>
    </submittedName>
</protein>
<dbReference type="AlphaFoldDB" id="A0A8S4QSE9"/>
<organism evidence="2 3">
    <name type="scientific">Pararge aegeria aegeria</name>
    <dbReference type="NCBI Taxonomy" id="348720"/>
    <lineage>
        <taxon>Eukaryota</taxon>
        <taxon>Metazoa</taxon>
        <taxon>Ecdysozoa</taxon>
        <taxon>Arthropoda</taxon>
        <taxon>Hexapoda</taxon>
        <taxon>Insecta</taxon>
        <taxon>Pterygota</taxon>
        <taxon>Neoptera</taxon>
        <taxon>Endopterygota</taxon>
        <taxon>Lepidoptera</taxon>
        <taxon>Glossata</taxon>
        <taxon>Ditrysia</taxon>
        <taxon>Papilionoidea</taxon>
        <taxon>Nymphalidae</taxon>
        <taxon>Satyrinae</taxon>
        <taxon>Satyrini</taxon>
        <taxon>Parargina</taxon>
        <taxon>Pararge</taxon>
    </lineage>
</organism>
<feature type="region of interest" description="Disordered" evidence="1">
    <location>
        <begin position="1"/>
        <end position="23"/>
    </location>
</feature>
<evidence type="ECO:0000256" key="1">
    <source>
        <dbReference type="SAM" id="MobiDB-lite"/>
    </source>
</evidence>
<proteinExistence type="predicted"/>
<feature type="region of interest" description="Disordered" evidence="1">
    <location>
        <begin position="47"/>
        <end position="71"/>
    </location>
</feature>
<gene>
    <name evidence="2" type="primary">jg21012</name>
    <name evidence="2" type="ORF">PAEG_LOCUS3906</name>
</gene>
<feature type="compositionally biased region" description="Polar residues" evidence="1">
    <location>
        <begin position="47"/>
        <end position="62"/>
    </location>
</feature>
<name>A0A8S4QSE9_9NEOP</name>
<reference evidence="2" key="1">
    <citation type="submission" date="2022-03" db="EMBL/GenBank/DDBJ databases">
        <authorList>
            <person name="Lindestad O."/>
        </authorList>
    </citation>
    <scope>NUCLEOTIDE SEQUENCE</scope>
</reference>
<comment type="caution">
    <text evidence="2">The sequence shown here is derived from an EMBL/GenBank/DDBJ whole genome shotgun (WGS) entry which is preliminary data.</text>
</comment>